<evidence type="ECO:0000256" key="3">
    <source>
        <dbReference type="ARBA" id="ARBA00022729"/>
    </source>
</evidence>
<name>A0A4R7VXI1_9PSEU</name>
<keyword evidence="7" id="KW-0624">Polysaccharide degradation</keyword>
<evidence type="ECO:0000256" key="8">
    <source>
        <dbReference type="SAM" id="SignalP"/>
    </source>
</evidence>
<feature type="signal peptide" evidence="8">
    <location>
        <begin position="1"/>
        <end position="26"/>
    </location>
</feature>
<comment type="subcellular location">
    <subcellularLocation>
        <location evidence="1">Secreted</location>
    </subcellularLocation>
</comment>
<evidence type="ECO:0000256" key="7">
    <source>
        <dbReference type="ARBA" id="ARBA00023326"/>
    </source>
</evidence>
<protein>
    <submittedName>
        <fullName evidence="9">Chitosanase (Glycosyl hydrolase group 75)</fullName>
    </submittedName>
</protein>
<accession>A0A4R7VXI1</accession>
<dbReference type="GO" id="GO:0000272">
    <property type="term" value="P:polysaccharide catabolic process"/>
    <property type="evidence" value="ECO:0007669"/>
    <property type="project" value="UniProtKB-KW"/>
</dbReference>
<dbReference type="OrthoDB" id="3296611at2"/>
<sequence>MKRAAVLVAALVAVAAALLAPGNGVAAPATSAAPAAAPTAQELLAKVTTCTQISNGTYRTDEETSRTVPVCDKNGAVYWKADMDIDCDGVRTTQCNEDTDCCFYPDTAFHTSTDQPLNAAQLPFVVVPSPSSTWDYRNYGIRGGGAVAIIYGNKVEYAVVGDTGPTAIIGEASYRAAADLGIDPDPSTGGTDSGVTYIFFKNSRVSPIENHNNAVTTGQQLARQFVDNN</sequence>
<dbReference type="EMBL" id="SOCP01000003">
    <property type="protein sequence ID" value="TDV54840.1"/>
    <property type="molecule type" value="Genomic_DNA"/>
</dbReference>
<proteinExistence type="predicted"/>
<keyword evidence="2" id="KW-0964">Secreted</keyword>
<dbReference type="Proteomes" id="UP000294927">
    <property type="component" value="Unassembled WGS sequence"/>
</dbReference>
<comment type="caution">
    <text evidence="9">The sequence shown here is derived from an EMBL/GenBank/DDBJ whole genome shotgun (WGS) entry which is preliminary data.</text>
</comment>
<evidence type="ECO:0000313" key="9">
    <source>
        <dbReference type="EMBL" id="TDV54840.1"/>
    </source>
</evidence>
<feature type="chain" id="PRO_5020989677" evidence="8">
    <location>
        <begin position="27"/>
        <end position="229"/>
    </location>
</feature>
<evidence type="ECO:0000313" key="10">
    <source>
        <dbReference type="Proteomes" id="UP000294927"/>
    </source>
</evidence>
<evidence type="ECO:0000256" key="2">
    <source>
        <dbReference type="ARBA" id="ARBA00022525"/>
    </source>
</evidence>
<dbReference type="RefSeq" id="WP_133901982.1">
    <property type="nucleotide sequence ID" value="NZ_SOCP01000003.1"/>
</dbReference>
<evidence type="ECO:0000256" key="5">
    <source>
        <dbReference type="ARBA" id="ARBA00023277"/>
    </source>
</evidence>
<reference evidence="9 10" key="1">
    <citation type="submission" date="2019-03" db="EMBL/GenBank/DDBJ databases">
        <title>Genomic Encyclopedia of Archaeal and Bacterial Type Strains, Phase II (KMG-II): from individual species to whole genera.</title>
        <authorList>
            <person name="Goeker M."/>
        </authorList>
    </citation>
    <scope>NUCLEOTIDE SEQUENCE [LARGE SCALE GENOMIC DNA]</scope>
    <source>
        <strain evidence="9 10">DSM 45499</strain>
    </source>
</reference>
<dbReference type="PANTHER" id="PTHR42061">
    <property type="entry name" value="ENDO-CHITOSANASE"/>
    <property type="match status" value="1"/>
</dbReference>
<dbReference type="AlphaFoldDB" id="A0A4R7VXI1"/>
<keyword evidence="4 9" id="KW-0378">Hydrolase</keyword>
<dbReference type="GO" id="GO:0005576">
    <property type="term" value="C:extracellular region"/>
    <property type="evidence" value="ECO:0007669"/>
    <property type="project" value="UniProtKB-SubCell"/>
</dbReference>
<keyword evidence="3 8" id="KW-0732">Signal</keyword>
<dbReference type="InterPro" id="IPR009939">
    <property type="entry name" value="Chitosanase_fungal"/>
</dbReference>
<keyword evidence="6" id="KW-0326">Glycosidase</keyword>
<dbReference type="GO" id="GO:0016977">
    <property type="term" value="F:chitosanase activity"/>
    <property type="evidence" value="ECO:0007669"/>
    <property type="project" value="InterPro"/>
</dbReference>
<keyword evidence="10" id="KW-1185">Reference proteome</keyword>
<dbReference type="Pfam" id="PF07335">
    <property type="entry name" value="Glyco_hydro_75"/>
    <property type="match status" value="1"/>
</dbReference>
<evidence type="ECO:0000256" key="1">
    <source>
        <dbReference type="ARBA" id="ARBA00004613"/>
    </source>
</evidence>
<keyword evidence="5" id="KW-0119">Carbohydrate metabolism</keyword>
<gene>
    <name evidence="9" type="ORF">CLV71_10380</name>
</gene>
<organism evidence="9 10">
    <name type="scientific">Actinophytocola oryzae</name>
    <dbReference type="NCBI Taxonomy" id="502181"/>
    <lineage>
        <taxon>Bacteria</taxon>
        <taxon>Bacillati</taxon>
        <taxon>Actinomycetota</taxon>
        <taxon>Actinomycetes</taxon>
        <taxon>Pseudonocardiales</taxon>
        <taxon>Pseudonocardiaceae</taxon>
    </lineage>
</organism>
<dbReference type="PANTHER" id="PTHR42061:SF6">
    <property type="entry name" value="ENDO-CHITOSANASE"/>
    <property type="match status" value="1"/>
</dbReference>
<evidence type="ECO:0000256" key="6">
    <source>
        <dbReference type="ARBA" id="ARBA00023295"/>
    </source>
</evidence>
<evidence type="ECO:0000256" key="4">
    <source>
        <dbReference type="ARBA" id="ARBA00022801"/>
    </source>
</evidence>